<comment type="catalytic activity">
    <reaction evidence="12 13 15">
        <text>RNA(n) + ATP = RNA(n)-3'-adenine ribonucleotide + diphosphate</text>
        <dbReference type="Rhea" id="RHEA:11332"/>
        <dbReference type="Rhea" id="RHEA-COMP:14527"/>
        <dbReference type="Rhea" id="RHEA-COMP:17347"/>
        <dbReference type="ChEBI" id="CHEBI:30616"/>
        <dbReference type="ChEBI" id="CHEBI:33019"/>
        <dbReference type="ChEBI" id="CHEBI:140395"/>
        <dbReference type="ChEBI" id="CHEBI:173115"/>
        <dbReference type="EC" id="2.7.7.19"/>
    </reaction>
</comment>
<evidence type="ECO:0000256" key="8">
    <source>
        <dbReference type="ARBA" id="ARBA00022741"/>
    </source>
</evidence>
<dbReference type="PIRSF" id="PIRSF015693">
    <property type="entry name" value="VAC-48L_nuct"/>
    <property type="match status" value="1"/>
</dbReference>
<evidence type="ECO:0000256" key="12">
    <source>
        <dbReference type="ARBA" id="ARBA00048830"/>
    </source>
</evidence>
<comment type="similarity">
    <text evidence="2 13 15">Belongs to the poxviridae poly(A) polymerase catalytic subunit family.</text>
</comment>
<evidence type="ECO:0000313" key="20">
    <source>
        <dbReference type="EMBL" id="AKC03316.1"/>
    </source>
</evidence>
<keyword evidence="7 13" id="KW-0808">Transferase</keyword>
<organism evidence="19 22">
    <name type="scientific">Bovine papular stomatitis virus</name>
    <dbReference type="NCBI Taxonomy" id="129727"/>
    <lineage>
        <taxon>Viruses</taxon>
        <taxon>Varidnaviria</taxon>
        <taxon>Bamfordvirae</taxon>
        <taxon>Nucleocytoviricota</taxon>
        <taxon>Pokkesviricetes</taxon>
        <taxon>Chitovirales</taxon>
        <taxon>Poxviridae</taxon>
        <taxon>Chordopoxvirinae</taxon>
        <taxon>Parapoxvirus</taxon>
        <taxon>Parapoxvirus bovinestomatitis</taxon>
    </lineage>
</organism>
<evidence type="ECO:0000256" key="6">
    <source>
        <dbReference type="ARBA" id="ARBA00022664"/>
    </source>
</evidence>
<dbReference type="InterPro" id="IPR024397">
    <property type="entry name" value="Poxvirus_polyA_pol_cat_C"/>
</dbReference>
<evidence type="ECO:0000256" key="10">
    <source>
        <dbReference type="ARBA" id="ARBA00023163"/>
    </source>
</evidence>
<evidence type="ECO:0000256" key="2">
    <source>
        <dbReference type="ARBA" id="ARBA00006268"/>
    </source>
</evidence>
<dbReference type="Pfam" id="PF12630">
    <property type="entry name" value="Pox_polyA_pol_N"/>
    <property type="match status" value="1"/>
</dbReference>
<dbReference type="Gene3D" id="3.30.460.60">
    <property type="entry name" value="Poxvirus poly(A) polymerase, nucleotidyltransferase domain"/>
    <property type="match status" value="1"/>
</dbReference>
<evidence type="ECO:0000313" key="19">
    <source>
        <dbReference type="EMBL" id="AKC03187.1"/>
    </source>
</evidence>
<evidence type="ECO:0000256" key="3">
    <source>
        <dbReference type="ARBA" id="ARBA00011405"/>
    </source>
</evidence>
<dbReference type="InterPro" id="IPR038337">
    <property type="entry name" value="Poxvirus_polyA_pol_cat_N_sf"/>
</dbReference>
<evidence type="ECO:0000259" key="17">
    <source>
        <dbReference type="Pfam" id="PF12629"/>
    </source>
</evidence>
<evidence type="ECO:0000256" key="5">
    <source>
        <dbReference type="ARBA" id="ARBA00017061"/>
    </source>
</evidence>
<gene>
    <name evidence="19" type="ORF">BVTX09c15_018</name>
    <name evidence="20" type="ORF">BVTX09c5_018</name>
</gene>
<sequence length="479" mass="53671">MAPPVIEEYLGSRPSMERCVLLRAQRRAMTRVLNFDRKLFLSLVVKSRRRFFKKLGGSEKEIAARIEEYFTRQTRLEKLGQILTVLELQSVIVTEFTKTVGSLTSPMPAINAAVRRVDVSPAKDLTRRALESYMVLQPPAGEPAAMARHKHSDLVDVMKRLMKEHLRRNNKRCVCYGSYSLHLLNPEIEYGDIDMVQTNARPFLINLAFLIYFVTGRQTVLLRVPYLKSYVVLQDEEGGHILDSFNVRQATLRALPTLQVDNIYILHPFVQLMAALKMFSQTDRIFDLVENFNKARARMETLLAFAMEELGAPPDAASARMPLACAFARPADPDDAAGSRVLEVDASAHAFGFSRAVVFLDEPVLVQKILDLGVPEDDIVDFESVSNSAFLVHGDTLYTHFSNTVLMDGDAVHDISRRAVTAHIVMFLLLTRHPAAEAAVREMLATLVSTGRPVTAVVERSKKSGTHGVIDITRNVITH</sequence>
<evidence type="ECO:0000256" key="11">
    <source>
        <dbReference type="ARBA" id="ARBA00029948"/>
    </source>
</evidence>
<feature type="domain" description="Poxvirus poly(A) polymerase catalytic subunit C-terminal" evidence="17">
    <location>
        <begin position="272"/>
        <end position="479"/>
    </location>
</feature>
<dbReference type="Proteomes" id="UP000152300">
    <property type="component" value="Segment"/>
</dbReference>
<feature type="active site" evidence="14">
    <location>
        <position position="192"/>
    </location>
</feature>
<evidence type="ECO:0000256" key="9">
    <source>
        <dbReference type="ARBA" id="ARBA00022840"/>
    </source>
</evidence>
<dbReference type="EMBL" id="KM875471">
    <property type="protein sequence ID" value="AKC03316.1"/>
    <property type="molecule type" value="Genomic_DNA"/>
</dbReference>
<reference evidence="21 22" key="1">
    <citation type="journal article" date="2015" name="Arch. Virol.">
        <title>Coinfection with multiple strains of bovine papular stomatitis virus.</title>
        <authorList>
            <person name="Huang T."/>
            <person name="Tulman E.R."/>
            <person name="Diel D.G."/>
            <person name="Khatiwada S."/>
            <person name="Sims W."/>
            <person name="Edwards J.F."/>
            <person name="Wen X."/>
            <person name="Kutish G.F."/>
            <person name="Rock D.L."/>
            <person name="Delhon G."/>
        </authorList>
    </citation>
    <scope>NUCLEOTIDE SEQUENCE [LARGE SCALE GENOMIC DNA]</scope>
    <source>
        <strain evidence="19">BV-TX09c15</strain>
        <strain evidence="20">BV-TX09c5</strain>
    </source>
</reference>
<feature type="active site" evidence="14">
    <location>
        <position position="194"/>
    </location>
</feature>
<evidence type="ECO:0000256" key="14">
    <source>
        <dbReference type="PIRSR" id="PIRSR015693-50"/>
    </source>
</evidence>
<dbReference type="EC" id="2.7.7.19" evidence="4 13"/>
<dbReference type="InterPro" id="IPR037265">
    <property type="entry name" value="PolyA_pol_cat_sf"/>
</dbReference>
<dbReference type="SUPFAM" id="SSF160957">
    <property type="entry name" value="Poly(A) polymerase catalytic subunit-like"/>
    <property type="match status" value="1"/>
</dbReference>
<name>A0A0E3T6G6_9POXV</name>
<evidence type="ECO:0000313" key="22">
    <source>
        <dbReference type="Proteomes" id="UP000152300"/>
    </source>
</evidence>
<dbReference type="EMBL" id="KM875470">
    <property type="protein sequence ID" value="AKC03187.1"/>
    <property type="molecule type" value="Genomic_DNA"/>
</dbReference>
<keyword evidence="8 13" id="KW-0547">Nucleotide-binding</keyword>
<keyword evidence="6 13" id="KW-0507">mRNA processing</keyword>
<evidence type="ECO:0000256" key="1">
    <source>
        <dbReference type="ARBA" id="ARBA00003054"/>
    </source>
</evidence>
<evidence type="ECO:0000256" key="4">
    <source>
        <dbReference type="ARBA" id="ARBA00012388"/>
    </source>
</evidence>
<evidence type="ECO:0000259" key="18">
    <source>
        <dbReference type="Pfam" id="PF12630"/>
    </source>
</evidence>
<dbReference type="Pfam" id="PF12629">
    <property type="entry name" value="Pox_polyA_pol_C"/>
    <property type="match status" value="1"/>
</dbReference>
<dbReference type="InterPro" id="IPR024398">
    <property type="entry name" value="Poxvirus_polyA_pol_cat_N"/>
</dbReference>
<comment type="function">
    <text evidence="1 13 15">Polymerase that creates the 3'-poly(A) tail of mRNA's.</text>
</comment>
<evidence type="ECO:0000256" key="7">
    <source>
        <dbReference type="ARBA" id="ARBA00022679"/>
    </source>
</evidence>
<dbReference type="CDD" id="cd20919">
    <property type="entry name" value="polyA_pol_Pox"/>
    <property type="match status" value="1"/>
</dbReference>
<dbReference type="Pfam" id="PF03296">
    <property type="entry name" value="Pox_polyA_pol"/>
    <property type="match status" value="1"/>
</dbReference>
<keyword evidence="10 13" id="KW-0804">Transcription</keyword>
<dbReference type="InterPro" id="IPR024231">
    <property type="entry name" value="PolyA_pol_nucTrfase_Poxvir"/>
</dbReference>
<dbReference type="InterPro" id="IPR038419">
    <property type="entry name" value="PolyA_pol_nucTrfase_sf_Poxvir"/>
</dbReference>
<evidence type="ECO:0000313" key="21">
    <source>
        <dbReference type="Proteomes" id="UP000136698"/>
    </source>
</evidence>
<dbReference type="GO" id="GO:0006397">
    <property type="term" value="P:mRNA processing"/>
    <property type="evidence" value="ECO:0007669"/>
    <property type="project" value="UniProtKB-UniRule"/>
</dbReference>
<keyword evidence="9 13" id="KW-0067">ATP-binding</keyword>
<accession>A0A0E3T6G6</accession>
<dbReference type="GO" id="GO:0005524">
    <property type="term" value="F:ATP binding"/>
    <property type="evidence" value="ECO:0007669"/>
    <property type="project" value="UniProtKB-UniRule"/>
</dbReference>
<evidence type="ECO:0000256" key="15">
    <source>
        <dbReference type="RuleBase" id="RU004458"/>
    </source>
</evidence>
<dbReference type="Gene3D" id="1.20.1270.320">
    <property type="entry name" value="Poxvirus poly(A) polymerase, N domain"/>
    <property type="match status" value="1"/>
</dbReference>
<dbReference type="Proteomes" id="UP000136698">
    <property type="component" value="Segment"/>
</dbReference>
<protein>
    <recommendedName>
        <fullName evidence="5 13">Poly(A) polymerase catalytic subunit</fullName>
        <ecNumber evidence="4 13">2.7.7.19</ecNumber>
    </recommendedName>
    <alternativeName>
        <fullName evidence="11 13">Poly(A) polymerase large subunit</fullName>
    </alternativeName>
</protein>
<dbReference type="InterPro" id="IPR004976">
    <property type="entry name" value="PolyA_pol_cat_Poxvir"/>
</dbReference>
<feature type="domain" description="Poxvirus poly(A) polymerase catalytic subunit N-terminal" evidence="18">
    <location>
        <begin position="4"/>
        <end position="104"/>
    </location>
</feature>
<proteinExistence type="inferred from homology"/>
<comment type="subunit">
    <text evidence="3 13 15">Heterodimer of a large (catalytic) subunit and a small (regulatory) subunit.</text>
</comment>
<dbReference type="GO" id="GO:1990817">
    <property type="term" value="F:poly(A) RNA polymerase activity"/>
    <property type="evidence" value="ECO:0007669"/>
    <property type="project" value="UniProtKB-UniRule"/>
</dbReference>
<evidence type="ECO:0000256" key="13">
    <source>
        <dbReference type="PIRNR" id="PIRNR015693"/>
    </source>
</evidence>
<evidence type="ECO:0000259" key="16">
    <source>
        <dbReference type="Pfam" id="PF03296"/>
    </source>
</evidence>
<feature type="domain" description="Poly(A) polymerase nucleotidyltransferase" evidence="16">
    <location>
        <begin position="122"/>
        <end position="269"/>
    </location>
</feature>